<reference evidence="1" key="1">
    <citation type="submission" date="2020-03" db="EMBL/GenBank/DDBJ databases">
        <title>Castanea mollissima Vanexum genome sequencing.</title>
        <authorList>
            <person name="Staton M."/>
        </authorList>
    </citation>
    <scope>NUCLEOTIDE SEQUENCE</scope>
    <source>
        <tissue evidence="1">Leaf</tissue>
    </source>
</reference>
<evidence type="ECO:0000313" key="1">
    <source>
        <dbReference type="EMBL" id="KAF3971773.1"/>
    </source>
</evidence>
<proteinExistence type="predicted"/>
<accession>A0A8J4VTJ3</accession>
<organism evidence="1 2">
    <name type="scientific">Castanea mollissima</name>
    <name type="common">Chinese chestnut</name>
    <dbReference type="NCBI Taxonomy" id="60419"/>
    <lineage>
        <taxon>Eukaryota</taxon>
        <taxon>Viridiplantae</taxon>
        <taxon>Streptophyta</taxon>
        <taxon>Embryophyta</taxon>
        <taxon>Tracheophyta</taxon>
        <taxon>Spermatophyta</taxon>
        <taxon>Magnoliopsida</taxon>
        <taxon>eudicotyledons</taxon>
        <taxon>Gunneridae</taxon>
        <taxon>Pentapetalae</taxon>
        <taxon>rosids</taxon>
        <taxon>fabids</taxon>
        <taxon>Fagales</taxon>
        <taxon>Fagaceae</taxon>
        <taxon>Castanea</taxon>
    </lineage>
</organism>
<dbReference type="EMBL" id="JRKL02000397">
    <property type="protein sequence ID" value="KAF3971773.1"/>
    <property type="molecule type" value="Genomic_DNA"/>
</dbReference>
<keyword evidence="2" id="KW-1185">Reference proteome</keyword>
<dbReference type="Proteomes" id="UP000737018">
    <property type="component" value="Unassembled WGS sequence"/>
</dbReference>
<dbReference type="OrthoDB" id="851662at2759"/>
<name>A0A8J4VTJ3_9ROSI</name>
<comment type="caution">
    <text evidence="1">The sequence shown here is derived from an EMBL/GenBank/DDBJ whole genome shotgun (WGS) entry which is preliminary data.</text>
</comment>
<evidence type="ECO:0000313" key="2">
    <source>
        <dbReference type="Proteomes" id="UP000737018"/>
    </source>
</evidence>
<dbReference type="AlphaFoldDB" id="A0A8J4VTJ3"/>
<sequence>MVSLKSLQNLSIDGCPDLAKRCEKEIGEDWFKIAHVPVFEIRNWIYSLDTLRISETDLAQNIGRLGI</sequence>
<gene>
    <name evidence="1" type="ORF">CMV_004662</name>
</gene>
<protein>
    <submittedName>
        <fullName evidence="1">Uncharacterized protein</fullName>
    </submittedName>
</protein>